<comment type="caution">
    <text evidence="3">The sequence shown here is derived from an EMBL/GenBank/DDBJ whole genome shotgun (WGS) entry which is preliminary data.</text>
</comment>
<dbReference type="InterPro" id="IPR017969">
    <property type="entry name" value="Heavy-metal-associated_CS"/>
</dbReference>
<dbReference type="InterPro" id="IPR006121">
    <property type="entry name" value="HMA_dom"/>
</dbReference>
<evidence type="ECO:0000259" key="2">
    <source>
        <dbReference type="Pfam" id="PF00403"/>
    </source>
</evidence>
<dbReference type="InterPro" id="IPR036163">
    <property type="entry name" value="HMA_dom_sf"/>
</dbReference>
<feature type="domain" description="HMA" evidence="2">
    <location>
        <begin position="5"/>
        <end position="61"/>
    </location>
</feature>
<dbReference type="Pfam" id="PF00403">
    <property type="entry name" value="HMA"/>
    <property type="match status" value="1"/>
</dbReference>
<sequence length="71" mass="8029">MKRKYYISGIGCGGCIARIKKTLEAHPAIEETKVYLNPKGATVIRMKEKLSIDELQKQLNSIEGFTIEKMN</sequence>
<protein>
    <submittedName>
        <fullName evidence="3">Heavy-metal-associated domain-containing protein</fullName>
    </submittedName>
</protein>
<dbReference type="RefSeq" id="WP_251738835.1">
    <property type="nucleotide sequence ID" value="NZ_JBHUOJ010000032.1"/>
</dbReference>
<keyword evidence="4" id="KW-1185">Reference proteome</keyword>
<gene>
    <name evidence="3" type="ORF">ACFSYS_14715</name>
</gene>
<dbReference type="SUPFAM" id="SSF55008">
    <property type="entry name" value="HMA, heavy metal-associated domain"/>
    <property type="match status" value="1"/>
</dbReference>
<evidence type="ECO:0000313" key="4">
    <source>
        <dbReference type="Proteomes" id="UP001597438"/>
    </source>
</evidence>
<dbReference type="Proteomes" id="UP001597438">
    <property type="component" value="Unassembled WGS sequence"/>
</dbReference>
<proteinExistence type="predicted"/>
<evidence type="ECO:0000313" key="3">
    <source>
        <dbReference type="EMBL" id="MFD2834541.1"/>
    </source>
</evidence>
<reference evidence="4" key="1">
    <citation type="journal article" date="2019" name="Int. J. Syst. Evol. Microbiol.">
        <title>The Global Catalogue of Microorganisms (GCM) 10K type strain sequencing project: providing services to taxonomists for standard genome sequencing and annotation.</title>
        <authorList>
            <consortium name="The Broad Institute Genomics Platform"/>
            <consortium name="The Broad Institute Genome Sequencing Center for Infectious Disease"/>
            <person name="Wu L."/>
            <person name="Ma J."/>
        </authorList>
    </citation>
    <scope>NUCLEOTIDE SEQUENCE [LARGE SCALE GENOMIC DNA]</scope>
    <source>
        <strain evidence="4">KCTC 52925</strain>
    </source>
</reference>
<organism evidence="3 4">
    <name type="scientific">Christiangramia antarctica</name>
    <dbReference type="NCBI Taxonomy" id="2058158"/>
    <lineage>
        <taxon>Bacteria</taxon>
        <taxon>Pseudomonadati</taxon>
        <taxon>Bacteroidota</taxon>
        <taxon>Flavobacteriia</taxon>
        <taxon>Flavobacteriales</taxon>
        <taxon>Flavobacteriaceae</taxon>
        <taxon>Christiangramia</taxon>
    </lineage>
</organism>
<accession>A0ABW5X6H2</accession>
<keyword evidence="1" id="KW-0479">Metal-binding</keyword>
<dbReference type="PROSITE" id="PS01047">
    <property type="entry name" value="HMA_1"/>
    <property type="match status" value="1"/>
</dbReference>
<dbReference type="EMBL" id="JBHUOJ010000032">
    <property type="protein sequence ID" value="MFD2834541.1"/>
    <property type="molecule type" value="Genomic_DNA"/>
</dbReference>
<evidence type="ECO:0000256" key="1">
    <source>
        <dbReference type="ARBA" id="ARBA00022723"/>
    </source>
</evidence>
<dbReference type="CDD" id="cd00371">
    <property type="entry name" value="HMA"/>
    <property type="match status" value="1"/>
</dbReference>
<dbReference type="Gene3D" id="3.30.70.100">
    <property type="match status" value="1"/>
</dbReference>
<name>A0ABW5X6H2_9FLAO</name>